<dbReference type="Proteomes" id="UP000288279">
    <property type="component" value="Unassembled WGS sequence"/>
</dbReference>
<comment type="caution">
    <text evidence="1">The sequence shown here is derived from an EMBL/GenBank/DDBJ whole genome shotgun (WGS) entry which is preliminary data.</text>
</comment>
<accession>A0A432ZMR6</accession>
<name>A0A432ZMR6_9GAMM</name>
<evidence type="ECO:0000313" key="2">
    <source>
        <dbReference type="Proteomes" id="UP000288279"/>
    </source>
</evidence>
<dbReference type="AlphaFoldDB" id="A0A432ZMR6"/>
<gene>
    <name evidence="1" type="ORF">CWI83_01330</name>
</gene>
<sequence>MPAFYRHILMLVALLSVTVGHAAVELKQLYQNRVQVNSQATTERNQALRDAFTATLLKVTGDTELINHPAVQNALDNVRDYVVQYGYQQDDGLFLWAQFEQARVEALIQQAGSGVWSNLRPQLLIWLVVEDENLRREVLSSADESILTQQLRNAATARGLPVQFPVLDLNDRMAIDTVDIWGRFEDRIAFASARYSPDGVIVARAYQNDPSLAAERWRIDWTLNLGDLRWRGAVDGMDLSLLGADLVADITAQLAQRYRIDASEETSRLWRIQIAGLDSLAKAIAAEQLLNDLPAVEDVQLIRYQQHQGVFELLTQAAPARLMQALDLSKQVKPVYLEPESQEQPEQTVMPHYLWIQTR</sequence>
<organism evidence="1 2">
    <name type="scientific">Pseudidiomarina taiwanensis</name>
    <dbReference type="NCBI Taxonomy" id="337250"/>
    <lineage>
        <taxon>Bacteria</taxon>
        <taxon>Pseudomonadati</taxon>
        <taxon>Pseudomonadota</taxon>
        <taxon>Gammaproteobacteria</taxon>
        <taxon>Alteromonadales</taxon>
        <taxon>Idiomarinaceae</taxon>
        <taxon>Pseudidiomarina</taxon>
    </lineage>
</organism>
<keyword evidence="2" id="KW-1185">Reference proteome</keyword>
<reference evidence="1 2" key="1">
    <citation type="journal article" date="2011" name="Front. Microbiol.">
        <title>Genomic signatures of strain selection and enhancement in Bacillus atrophaeus var. globigii, a historical biowarfare simulant.</title>
        <authorList>
            <person name="Gibbons H.S."/>
            <person name="Broomall S.M."/>
            <person name="McNew L.A."/>
            <person name="Daligault H."/>
            <person name="Chapman C."/>
            <person name="Bruce D."/>
            <person name="Karavis M."/>
            <person name="Krepps M."/>
            <person name="McGregor P.A."/>
            <person name="Hong C."/>
            <person name="Park K.H."/>
            <person name="Akmal A."/>
            <person name="Feldman A."/>
            <person name="Lin J.S."/>
            <person name="Chang W.E."/>
            <person name="Higgs B.W."/>
            <person name="Demirev P."/>
            <person name="Lindquist J."/>
            <person name="Liem A."/>
            <person name="Fochler E."/>
            <person name="Read T.D."/>
            <person name="Tapia R."/>
            <person name="Johnson S."/>
            <person name="Bishop-Lilly K.A."/>
            <person name="Detter C."/>
            <person name="Han C."/>
            <person name="Sozhamannan S."/>
            <person name="Rosenzweig C.N."/>
            <person name="Skowronski E.W."/>
        </authorList>
    </citation>
    <scope>NUCLEOTIDE SEQUENCE [LARGE SCALE GENOMIC DNA]</scope>
    <source>
        <strain evidence="1 2">PIT1</strain>
    </source>
</reference>
<dbReference type="EMBL" id="PIQG01000001">
    <property type="protein sequence ID" value="RUO79183.1"/>
    <property type="molecule type" value="Genomic_DNA"/>
</dbReference>
<dbReference type="RefSeq" id="WP_126824655.1">
    <property type="nucleotide sequence ID" value="NZ_PIQG01000001.1"/>
</dbReference>
<proteinExistence type="predicted"/>
<evidence type="ECO:0008006" key="3">
    <source>
        <dbReference type="Google" id="ProtNLM"/>
    </source>
</evidence>
<dbReference type="OrthoDB" id="6195299at2"/>
<dbReference type="InterPro" id="IPR018642">
    <property type="entry name" value="DUF2066"/>
</dbReference>
<protein>
    <recommendedName>
        <fullName evidence="3">DUF2066 domain-containing protein</fullName>
    </recommendedName>
</protein>
<evidence type="ECO:0000313" key="1">
    <source>
        <dbReference type="EMBL" id="RUO79183.1"/>
    </source>
</evidence>
<dbReference type="Pfam" id="PF09839">
    <property type="entry name" value="DUF2066"/>
    <property type="match status" value="1"/>
</dbReference>